<dbReference type="Gene3D" id="3.40.50.150">
    <property type="entry name" value="Vaccinia Virus protein VP39"/>
    <property type="match status" value="1"/>
</dbReference>
<dbReference type="SUPFAM" id="SSF53335">
    <property type="entry name" value="S-adenosyl-L-methionine-dependent methyltransferases"/>
    <property type="match status" value="1"/>
</dbReference>
<gene>
    <name evidence="6" type="ORF">BE21_53535</name>
</gene>
<evidence type="ECO:0008006" key="8">
    <source>
        <dbReference type="Google" id="ProtNLM"/>
    </source>
</evidence>
<dbReference type="Proteomes" id="UP000075502">
    <property type="component" value="Unassembled WGS sequence"/>
</dbReference>
<dbReference type="InterPro" id="IPR036388">
    <property type="entry name" value="WH-like_DNA-bd_sf"/>
</dbReference>
<dbReference type="GO" id="GO:0032259">
    <property type="term" value="P:methylation"/>
    <property type="evidence" value="ECO:0007669"/>
    <property type="project" value="UniProtKB-KW"/>
</dbReference>
<dbReference type="InterPro" id="IPR001077">
    <property type="entry name" value="COMT_C"/>
</dbReference>
<reference evidence="6 7" key="1">
    <citation type="submission" date="2014-02" db="EMBL/GenBank/DDBJ databases">
        <title>The small core and large imbalanced accessory genome model reveals a collaborative survival strategy of Sorangium cellulosum strains in nature.</title>
        <authorList>
            <person name="Han K."/>
            <person name="Peng R."/>
            <person name="Blom J."/>
            <person name="Li Y.-Z."/>
        </authorList>
    </citation>
    <scope>NUCLEOTIDE SEQUENCE [LARGE SCALE GENOMIC DNA]</scope>
    <source>
        <strain evidence="6 7">So0007-03</strain>
    </source>
</reference>
<organism evidence="6 7">
    <name type="scientific">Sorangium cellulosum</name>
    <name type="common">Polyangium cellulosum</name>
    <dbReference type="NCBI Taxonomy" id="56"/>
    <lineage>
        <taxon>Bacteria</taxon>
        <taxon>Pseudomonadati</taxon>
        <taxon>Myxococcota</taxon>
        <taxon>Polyangia</taxon>
        <taxon>Polyangiales</taxon>
        <taxon>Polyangiaceae</taxon>
        <taxon>Sorangium</taxon>
    </lineage>
</organism>
<dbReference type="InterPro" id="IPR012967">
    <property type="entry name" value="COMT_dimerisation"/>
</dbReference>
<keyword evidence="3" id="KW-0949">S-adenosyl-L-methionine</keyword>
<dbReference type="PANTHER" id="PTHR43712:SF2">
    <property type="entry name" value="O-METHYLTRANSFERASE CICE"/>
    <property type="match status" value="1"/>
</dbReference>
<dbReference type="GO" id="GO:0008171">
    <property type="term" value="F:O-methyltransferase activity"/>
    <property type="evidence" value="ECO:0007669"/>
    <property type="project" value="InterPro"/>
</dbReference>
<dbReference type="InterPro" id="IPR016461">
    <property type="entry name" value="COMT-like"/>
</dbReference>
<dbReference type="CDD" id="cd02440">
    <property type="entry name" value="AdoMet_MTases"/>
    <property type="match status" value="1"/>
</dbReference>
<dbReference type="InterPro" id="IPR029063">
    <property type="entry name" value="SAM-dependent_MTases_sf"/>
</dbReference>
<name>A0A150TEK9_SORCE</name>
<keyword evidence="2" id="KW-0808">Transferase</keyword>
<dbReference type="GO" id="GO:0046983">
    <property type="term" value="F:protein dimerization activity"/>
    <property type="evidence" value="ECO:0007669"/>
    <property type="project" value="InterPro"/>
</dbReference>
<proteinExistence type="predicted"/>
<evidence type="ECO:0000256" key="3">
    <source>
        <dbReference type="ARBA" id="ARBA00022691"/>
    </source>
</evidence>
<evidence type="ECO:0000256" key="2">
    <source>
        <dbReference type="ARBA" id="ARBA00022679"/>
    </source>
</evidence>
<feature type="domain" description="O-methyltransferase C-terminal" evidence="4">
    <location>
        <begin position="167"/>
        <end position="318"/>
    </location>
</feature>
<evidence type="ECO:0000313" key="7">
    <source>
        <dbReference type="Proteomes" id="UP000075502"/>
    </source>
</evidence>
<dbReference type="InterPro" id="IPR036390">
    <property type="entry name" value="WH_DNA-bd_sf"/>
</dbReference>
<dbReference type="PROSITE" id="PS51683">
    <property type="entry name" value="SAM_OMT_II"/>
    <property type="match status" value="1"/>
</dbReference>
<evidence type="ECO:0000259" key="5">
    <source>
        <dbReference type="Pfam" id="PF08100"/>
    </source>
</evidence>
<keyword evidence="1" id="KW-0489">Methyltransferase</keyword>
<sequence>METDGARLSPENAIFQLANGYWASALLAAGTTHSLFTHIERGMQTVESIAEAAGLSMRGAQALLDGLVGLGLLTVNDGRYANSAAASQHLVDGKPMSLAGIGRTIADGMRLWSKLPEAVKTGVPPTTERVDTPDHPFWEELVTAIAPASAPLARRVVERLDAARRGPLAILDVGGGSGIYSAVLLGANREATATQVDWANVNRVARAFVARFGVADRFKTIDGNLHETSFGEARFDIAIFSHVAHHDSPESNMATFRKLRAALRPGGTLVVSDLILNDDRTGSPLALMFHAKMLLYTASGGAWRRADYRSWLEQAGFKDVVIEPTQTPATLIFAT</sequence>
<dbReference type="PANTHER" id="PTHR43712">
    <property type="entry name" value="PUTATIVE (AFU_ORTHOLOGUE AFUA_4G14580)-RELATED"/>
    <property type="match status" value="1"/>
</dbReference>
<dbReference type="AlphaFoldDB" id="A0A150TEK9"/>
<evidence type="ECO:0000313" key="6">
    <source>
        <dbReference type="EMBL" id="KYG03056.1"/>
    </source>
</evidence>
<protein>
    <recommendedName>
        <fullName evidence="8">SAM-dependent methyltransferase</fullName>
    </recommendedName>
</protein>
<dbReference type="EMBL" id="JEME01002815">
    <property type="protein sequence ID" value="KYG03056.1"/>
    <property type="molecule type" value="Genomic_DNA"/>
</dbReference>
<feature type="domain" description="O-methyltransferase dimerisation" evidence="5">
    <location>
        <begin position="15"/>
        <end position="91"/>
    </location>
</feature>
<evidence type="ECO:0000259" key="4">
    <source>
        <dbReference type="Pfam" id="PF00891"/>
    </source>
</evidence>
<dbReference type="Pfam" id="PF08100">
    <property type="entry name" value="Dimerisation"/>
    <property type="match status" value="1"/>
</dbReference>
<dbReference type="SUPFAM" id="SSF46785">
    <property type="entry name" value="Winged helix' DNA-binding domain"/>
    <property type="match status" value="1"/>
</dbReference>
<dbReference type="Gene3D" id="1.10.10.10">
    <property type="entry name" value="Winged helix-like DNA-binding domain superfamily/Winged helix DNA-binding domain"/>
    <property type="match status" value="1"/>
</dbReference>
<accession>A0A150TEK9</accession>
<evidence type="ECO:0000256" key="1">
    <source>
        <dbReference type="ARBA" id="ARBA00022603"/>
    </source>
</evidence>
<dbReference type="Pfam" id="PF00891">
    <property type="entry name" value="Methyltransf_2"/>
    <property type="match status" value="1"/>
</dbReference>
<comment type="caution">
    <text evidence="6">The sequence shown here is derived from an EMBL/GenBank/DDBJ whole genome shotgun (WGS) entry which is preliminary data.</text>
</comment>